<dbReference type="Gene3D" id="2.60.40.1150">
    <property type="match status" value="1"/>
</dbReference>
<dbReference type="Pfam" id="PF01602">
    <property type="entry name" value="Adaptin_N"/>
    <property type="match status" value="1"/>
</dbReference>
<dbReference type="GO" id="GO:0030122">
    <property type="term" value="C:AP-2 adaptor complex"/>
    <property type="evidence" value="ECO:0007669"/>
    <property type="project" value="InterPro"/>
</dbReference>
<feature type="region of interest" description="Disordered" evidence="7">
    <location>
        <begin position="598"/>
        <end position="620"/>
    </location>
</feature>
<accession>A0A8J6AS81</accession>
<evidence type="ECO:0000256" key="3">
    <source>
        <dbReference type="ARBA" id="ARBA00022927"/>
    </source>
</evidence>
<comment type="similarity">
    <text evidence="5">Belongs to the adaptor complexes large subunit family.</text>
</comment>
<keyword evidence="2 5" id="KW-0813">Transport</keyword>
<keyword evidence="3 5" id="KW-0653">Protein transport</keyword>
<dbReference type="OrthoDB" id="28053at2759"/>
<dbReference type="EMBL" id="JAHDYR010000025">
    <property type="protein sequence ID" value="KAG9393121.1"/>
    <property type="molecule type" value="Genomic_DNA"/>
</dbReference>
<dbReference type="AlphaFoldDB" id="A0A8J6AS81"/>
<evidence type="ECO:0000313" key="10">
    <source>
        <dbReference type="Proteomes" id="UP000717585"/>
    </source>
</evidence>
<evidence type="ECO:0000256" key="4">
    <source>
        <dbReference type="ARBA" id="ARBA00023136"/>
    </source>
</evidence>
<proteinExistence type="inferred from homology"/>
<dbReference type="PANTHER" id="PTHR22780">
    <property type="entry name" value="ADAPTIN, ALPHA/GAMMA/EPSILON"/>
    <property type="match status" value="1"/>
</dbReference>
<evidence type="ECO:0000313" key="9">
    <source>
        <dbReference type="EMBL" id="KAG9393121.1"/>
    </source>
</evidence>
<dbReference type="PIRSF" id="PIRSF037091">
    <property type="entry name" value="AP2_complex_alpha"/>
    <property type="match status" value="1"/>
</dbReference>
<dbReference type="Proteomes" id="UP000717585">
    <property type="component" value="Unassembled WGS sequence"/>
</dbReference>
<dbReference type="InterPro" id="IPR002553">
    <property type="entry name" value="Clathrin/coatomer_adapt-like_N"/>
</dbReference>
<comment type="function">
    <text evidence="5">Adaptins are components of the adaptor complexes which link clathrin to receptors in coated vesicles. Clathrin-associated protein complexes are believed to interact with the cytoplasmic tails of membrane proteins, leading to their selection and concentration.</text>
</comment>
<feature type="domain" description="Clathrin/coatomer adaptor adaptin-like N-terminal" evidence="8">
    <location>
        <begin position="20"/>
        <end position="570"/>
    </location>
</feature>
<comment type="subcellular location">
    <subcellularLocation>
        <location evidence="1">Endomembrane system</location>
        <topology evidence="1">Peripheral membrane protein</topology>
    </subcellularLocation>
    <subcellularLocation>
        <location evidence="5">Membrane</location>
        <location evidence="5">Coated pit</location>
    </subcellularLocation>
</comment>
<dbReference type="GO" id="GO:0035615">
    <property type="term" value="F:clathrin adaptor activity"/>
    <property type="evidence" value="ECO:0007669"/>
    <property type="project" value="InterPro"/>
</dbReference>
<evidence type="ECO:0000256" key="7">
    <source>
        <dbReference type="SAM" id="MobiDB-lite"/>
    </source>
</evidence>
<keyword evidence="10" id="KW-1185">Reference proteome</keyword>
<dbReference type="SUPFAM" id="SSF48371">
    <property type="entry name" value="ARM repeat"/>
    <property type="match status" value="1"/>
</dbReference>
<evidence type="ECO:0000256" key="1">
    <source>
        <dbReference type="ARBA" id="ARBA00004184"/>
    </source>
</evidence>
<evidence type="ECO:0000256" key="2">
    <source>
        <dbReference type="ARBA" id="ARBA00022448"/>
    </source>
</evidence>
<protein>
    <recommendedName>
        <fullName evidence="5">AP-2 complex subunit alpha</fullName>
    </recommendedName>
</protein>
<dbReference type="InterPro" id="IPR011989">
    <property type="entry name" value="ARM-like"/>
</dbReference>
<reference evidence="9" key="1">
    <citation type="submission" date="2021-05" db="EMBL/GenBank/DDBJ databases">
        <title>A free-living protist that lacks canonical eukaryotic 1 DNA replication and segregation systems.</title>
        <authorList>
            <person name="Salas-Leiva D.E."/>
            <person name="Tromer E.C."/>
            <person name="Curtis B.A."/>
            <person name="Jerlstrom-Hultqvist J."/>
            <person name="Kolisko M."/>
            <person name="Yi Z."/>
            <person name="Salas-Leiva J.S."/>
            <person name="Gallot-Lavallee L."/>
            <person name="Kops G.J.P.L."/>
            <person name="Archibald J.M."/>
            <person name="Simpson A.G.B."/>
            <person name="Roger A.J."/>
        </authorList>
    </citation>
    <scope>NUCLEOTIDE SEQUENCE</scope>
    <source>
        <strain evidence="9">BICM</strain>
    </source>
</reference>
<dbReference type="GO" id="GO:0072583">
    <property type="term" value="P:clathrin-dependent endocytosis"/>
    <property type="evidence" value="ECO:0007669"/>
    <property type="project" value="InterPro"/>
</dbReference>
<sequence length="894" mass="97172">MRGLRHYISDIRDSKTTEAEKARVMKELAHIRKKFSREQESKLTKYDRRKYVAKLIYTYVLGYDIDFGVYQAVNLLASNDLEEKIIGYMYAGIIIDENNEQSMLITNTVLSDLQSSGQQCALALNCLSNIGGQSMAEAVAPVVQQQLLAPASTVRTILRKKASLCLLRMYRSCPDVLDLATIAKSMPNLLEVRNVGFLTSLLSLLQEMSSRQPELFVPTASRVVHLLVKIVIKKEVAGEHVYYGIPCPWLLVKLMRYLSSIPLTEEDDYWRDTVAVIDRVLATTDPARNSNRTNIMYAVFNDAVRLAIHIGHPNLFDAATNVNSILEKALESTDANLRYCGLRVLLNLSAAPRYIPGITQHVEPVLKALGDADVEVARRAVDVAFSLCTQETVDTFIEALMRHLDHPVLRPVLVPRIAVLAENFMPNTEWFVDINIRLLKEAGDDAPIAVWHRLAYLITNNPASQSYALQSVLAATSTAFHTPIAKAAAFIIGEFGMHGDADTCAARLLEIASTCHDALAVCITAAGKLIVRGGLSDSSERRLRGLGADQTDSLILDIQQRAVEQAALLQAGELFSDIFIPLPAFPERESALVDQINGAKREAHEEESDDEVSDDEESHEAMLIDTGAPSAGPEDVLSPGAVLADLIGLSDKPAEAAAPQGPKLEFVGTKLVGVIRPENGKTLAVMASFSRTQEAASLDLALKNVGTGPLSDFQIQFNRNFFGLRPVAMDLLPGVTLGPGDVRRASVPFSSAIPSADVPADRLQVAIKCSEGLSFFSTGLPALMLTDIAPAAPAIDEFIAQWKALPTISTASSPMTDPAAVNAKLETQGMTLFGHRSAGGRADMFAEPVVSRMDGPVKAFVHVSVADSTAVEVRSKDEGFAKMVAEDFGRVLEL</sequence>
<keyword evidence="5" id="KW-0254">Endocytosis</keyword>
<dbReference type="InterPro" id="IPR013041">
    <property type="entry name" value="Clathrin_app_Ig-like_sf"/>
</dbReference>
<comment type="caution">
    <text evidence="9">The sequence shown here is derived from an EMBL/GenBank/DDBJ whole genome shotgun (WGS) entry which is preliminary data.</text>
</comment>
<feature type="binding site" evidence="6">
    <location>
        <position position="46"/>
    </location>
    <ligand>
        <name>a 1,2-diacyl-sn-glycero-3-phospho-(1D-myo-inositol-3,4,5-trisphosphate)</name>
        <dbReference type="ChEBI" id="CHEBI:57836"/>
    </ligand>
</feature>
<feature type="compositionally biased region" description="Acidic residues" evidence="7">
    <location>
        <begin position="605"/>
        <end position="618"/>
    </location>
</feature>
<keyword evidence="5" id="KW-0168">Coated pit</keyword>
<feature type="binding site" evidence="6">
    <location>
        <begin position="50"/>
        <end position="54"/>
    </location>
    <ligand>
        <name>a 1,2-diacyl-sn-glycero-3-phospho-(1D-myo-inositol-3,4,5-trisphosphate)</name>
        <dbReference type="ChEBI" id="CHEBI:57836"/>
    </ligand>
</feature>
<dbReference type="InterPro" id="IPR017104">
    <property type="entry name" value="AP2_complex_asu"/>
</dbReference>
<dbReference type="InterPro" id="IPR050840">
    <property type="entry name" value="Adaptor_Complx_Large_Subunit"/>
</dbReference>
<name>A0A8J6AS81_9EUKA</name>
<keyword evidence="4 5" id="KW-0472">Membrane</keyword>
<dbReference type="SUPFAM" id="SSF49348">
    <property type="entry name" value="Clathrin adaptor appendage domain"/>
    <property type="match status" value="1"/>
</dbReference>
<feature type="binding site" evidence="6">
    <location>
        <position position="34"/>
    </location>
    <ligand>
        <name>a 1,2-diacyl-sn-glycero-3-phospho-(1D-myo-inositol-3,4,5-trisphosphate)</name>
        <dbReference type="ChEBI" id="CHEBI:57836"/>
    </ligand>
</feature>
<feature type="binding site" evidence="6">
    <location>
        <begin position="2"/>
        <end position="3"/>
    </location>
    <ligand>
        <name>a 1,2-diacyl-sn-glycero-3-phospho-(1D-myo-inositol-3,4,5-trisphosphate)</name>
        <dbReference type="ChEBI" id="CHEBI:57836"/>
    </ligand>
</feature>
<dbReference type="Gene3D" id="1.25.10.10">
    <property type="entry name" value="Leucine-rich Repeat Variant"/>
    <property type="match status" value="1"/>
</dbReference>
<evidence type="ECO:0000256" key="6">
    <source>
        <dbReference type="PIRSR" id="PIRSR037091-1"/>
    </source>
</evidence>
<evidence type="ECO:0000259" key="8">
    <source>
        <dbReference type="Pfam" id="PF01602"/>
    </source>
</evidence>
<organism evidence="9 10">
    <name type="scientific">Carpediemonas membranifera</name>
    <dbReference type="NCBI Taxonomy" id="201153"/>
    <lineage>
        <taxon>Eukaryota</taxon>
        <taxon>Metamonada</taxon>
        <taxon>Carpediemonas-like organisms</taxon>
        <taxon>Carpediemonas</taxon>
    </lineage>
</organism>
<gene>
    <name evidence="9" type="ORF">J8273_3250</name>
</gene>
<evidence type="ECO:0000256" key="5">
    <source>
        <dbReference type="PIRNR" id="PIRNR037091"/>
    </source>
</evidence>
<dbReference type="GO" id="GO:0006886">
    <property type="term" value="P:intracellular protein transport"/>
    <property type="evidence" value="ECO:0007669"/>
    <property type="project" value="UniProtKB-UniRule"/>
</dbReference>
<dbReference type="InterPro" id="IPR013037">
    <property type="entry name" value="Clathrin_b-adaptin_app_Ig-like"/>
</dbReference>
<dbReference type="InterPro" id="IPR016024">
    <property type="entry name" value="ARM-type_fold"/>
</dbReference>